<keyword evidence="5" id="KW-1185">Reference proteome</keyword>
<evidence type="ECO:0000313" key="5">
    <source>
        <dbReference type="Proteomes" id="UP000001868"/>
    </source>
</evidence>
<dbReference type="InterPro" id="IPR012495">
    <property type="entry name" value="TadE-like_dom"/>
</dbReference>
<dbReference type="OrthoDB" id="9978671at2"/>
<name>B4R9E1_PHEZH</name>
<feature type="region of interest" description="Disordered" evidence="1">
    <location>
        <begin position="1"/>
        <end position="20"/>
    </location>
</feature>
<organism evidence="4 5">
    <name type="scientific">Phenylobacterium zucineum (strain HLK1)</name>
    <dbReference type="NCBI Taxonomy" id="450851"/>
    <lineage>
        <taxon>Bacteria</taxon>
        <taxon>Pseudomonadati</taxon>
        <taxon>Pseudomonadota</taxon>
        <taxon>Alphaproteobacteria</taxon>
        <taxon>Caulobacterales</taxon>
        <taxon>Caulobacteraceae</taxon>
        <taxon>Phenylobacterium</taxon>
    </lineage>
</organism>
<evidence type="ECO:0000256" key="2">
    <source>
        <dbReference type="SAM" id="Phobius"/>
    </source>
</evidence>
<dbReference type="eggNOG" id="COG4961">
    <property type="taxonomic scope" value="Bacteria"/>
</dbReference>
<proteinExistence type="predicted"/>
<dbReference type="STRING" id="450851.PHZ_c2992"/>
<feature type="transmembrane region" description="Helical" evidence="2">
    <location>
        <begin position="41"/>
        <end position="61"/>
    </location>
</feature>
<evidence type="ECO:0000256" key="1">
    <source>
        <dbReference type="SAM" id="MobiDB-lite"/>
    </source>
</evidence>
<evidence type="ECO:0000313" key="4">
    <source>
        <dbReference type="EMBL" id="ACG79401.1"/>
    </source>
</evidence>
<keyword evidence="2" id="KW-0812">Transmembrane</keyword>
<sequence length="173" mass="17488">MPAARARQRRGIDPRTPIPMPTFGRTGARALARLPADRRGAAAVEFALLLPMLALLLAGLIDVSRLISASMQVRAAAQAGADFARTHGWDAAKVETAARSATPLAGVTAAPAAFQGCASAGGIVPAPGAACAGGAPPGSFVAVAASAPFRPLAPWPEVVLPDEVRASAVVRIR</sequence>
<dbReference type="Proteomes" id="UP000001868">
    <property type="component" value="Chromosome"/>
</dbReference>
<keyword evidence="2" id="KW-1133">Transmembrane helix</keyword>
<keyword evidence="2" id="KW-0472">Membrane</keyword>
<feature type="domain" description="TadE-like" evidence="3">
    <location>
        <begin position="40"/>
        <end position="81"/>
    </location>
</feature>
<reference evidence="4 5" key="1">
    <citation type="journal article" date="2008" name="BMC Genomics">
        <title>Complete genome of Phenylobacterium zucineum - a novel facultative intracellular bacterium isolated from human erythroleukemia cell line K562.</title>
        <authorList>
            <person name="Luo Y."/>
            <person name="Xu X."/>
            <person name="Ding Z."/>
            <person name="Liu Z."/>
            <person name="Zhang B."/>
            <person name="Yan Z."/>
            <person name="Sun J."/>
            <person name="Hu S."/>
            <person name="Hu X."/>
        </authorList>
    </citation>
    <scope>NUCLEOTIDE SEQUENCE [LARGE SCALE GENOMIC DNA]</scope>
    <source>
        <strain evidence="4 5">HLK1</strain>
    </source>
</reference>
<evidence type="ECO:0000259" key="3">
    <source>
        <dbReference type="Pfam" id="PF07811"/>
    </source>
</evidence>
<accession>B4R9E1</accession>
<dbReference type="HOGENOM" id="CLU_1546194_0_0_5"/>
<dbReference type="EMBL" id="CP000747">
    <property type="protein sequence ID" value="ACG79401.1"/>
    <property type="molecule type" value="Genomic_DNA"/>
</dbReference>
<dbReference type="KEGG" id="pzu:PHZ_c2992"/>
<dbReference type="Pfam" id="PF07811">
    <property type="entry name" value="TadE"/>
    <property type="match status" value="1"/>
</dbReference>
<dbReference type="AlphaFoldDB" id="B4R9E1"/>
<gene>
    <name evidence="4" type="primary">tadG</name>
    <name evidence="4" type="ordered locus">PHZ_c2992</name>
</gene>
<protein>
    <submittedName>
        <fullName evidence="4">Flp pilus assembly protein TadG</fullName>
    </submittedName>
</protein>